<accession>A0ACA9PQW6</accession>
<protein>
    <submittedName>
        <fullName evidence="1">25294_t:CDS:1</fullName>
    </submittedName>
</protein>
<proteinExistence type="predicted"/>
<sequence>LSSGYDSIKSLFMIGALTEQPTVECSNLTMIEKNLEELKKKLRVSNNDDFRLAREQFMEPLERMKPKLPSEIVTKCVRFAHEYKNRHDKVDNFRLNLVHDASWKDGIPKQKKIVDDILAVIDETWNNPMYSEVEFRNKINEGTYVADIVLPLIRASLNSLQCGGHTYITTAEHQSVASQSRKNEQESDAQIGDKPDIMLALISNNKKFELLFVECSRILCTSRKKDDDSTKLLQEPRFMEAEIPLTPCDANGIINIVDLLLTLRNIVIINHSLLRSAVKNALNHQPRKVIPSTTVKK</sequence>
<keyword evidence="2" id="KW-1185">Reference proteome</keyword>
<name>A0ACA9PQW6_9GLOM</name>
<reference evidence="1" key="1">
    <citation type="submission" date="2021-06" db="EMBL/GenBank/DDBJ databases">
        <authorList>
            <person name="Kallberg Y."/>
            <person name="Tangrot J."/>
            <person name="Rosling A."/>
        </authorList>
    </citation>
    <scope>NUCLEOTIDE SEQUENCE</scope>
    <source>
        <strain evidence="1">MA461A</strain>
    </source>
</reference>
<dbReference type="EMBL" id="CAJVQC010022625">
    <property type="protein sequence ID" value="CAG8718914.1"/>
    <property type="molecule type" value="Genomic_DNA"/>
</dbReference>
<organism evidence="1 2">
    <name type="scientific">Racocetra persica</name>
    <dbReference type="NCBI Taxonomy" id="160502"/>
    <lineage>
        <taxon>Eukaryota</taxon>
        <taxon>Fungi</taxon>
        <taxon>Fungi incertae sedis</taxon>
        <taxon>Mucoromycota</taxon>
        <taxon>Glomeromycotina</taxon>
        <taxon>Glomeromycetes</taxon>
        <taxon>Diversisporales</taxon>
        <taxon>Gigasporaceae</taxon>
        <taxon>Racocetra</taxon>
    </lineage>
</organism>
<comment type="caution">
    <text evidence="1">The sequence shown here is derived from an EMBL/GenBank/DDBJ whole genome shotgun (WGS) entry which is preliminary data.</text>
</comment>
<gene>
    <name evidence="1" type="ORF">RPERSI_LOCUS11125</name>
</gene>
<feature type="non-terminal residue" evidence="1">
    <location>
        <position position="1"/>
    </location>
</feature>
<feature type="non-terminal residue" evidence="1">
    <location>
        <position position="297"/>
    </location>
</feature>
<evidence type="ECO:0000313" key="1">
    <source>
        <dbReference type="EMBL" id="CAG8718914.1"/>
    </source>
</evidence>
<dbReference type="Proteomes" id="UP000789920">
    <property type="component" value="Unassembled WGS sequence"/>
</dbReference>
<evidence type="ECO:0000313" key="2">
    <source>
        <dbReference type="Proteomes" id="UP000789920"/>
    </source>
</evidence>